<reference evidence="9 10" key="1">
    <citation type="submission" date="2018-06" db="EMBL/GenBank/DDBJ databases">
        <title>Complete Genomes of Monosporascus.</title>
        <authorList>
            <person name="Robinson A.J."/>
            <person name="Natvig D.O."/>
        </authorList>
    </citation>
    <scope>NUCLEOTIDE SEQUENCE [LARGE SCALE GENOMIC DNA]</scope>
    <source>
        <strain evidence="9 10">CBS 110550</strain>
    </source>
</reference>
<dbReference type="Gene3D" id="1.10.630.10">
    <property type="entry name" value="Cytochrome P450"/>
    <property type="match status" value="1"/>
</dbReference>
<dbReference type="InterPro" id="IPR036396">
    <property type="entry name" value="Cyt_P450_sf"/>
</dbReference>
<comment type="similarity">
    <text evidence="2 7">Belongs to the cytochrome P450 family.</text>
</comment>
<comment type="cofactor">
    <cofactor evidence="1 6">
        <name>heme</name>
        <dbReference type="ChEBI" id="CHEBI:30413"/>
    </cofactor>
</comment>
<dbReference type="PANTHER" id="PTHR47582">
    <property type="entry name" value="P450, PUTATIVE (EUROFUNG)-RELATED"/>
    <property type="match status" value="1"/>
</dbReference>
<dbReference type="EMBL" id="QJNU01000055">
    <property type="protein sequence ID" value="RYP08758.1"/>
    <property type="molecule type" value="Genomic_DNA"/>
</dbReference>
<dbReference type="GO" id="GO:0004497">
    <property type="term" value="F:monooxygenase activity"/>
    <property type="evidence" value="ECO:0007669"/>
    <property type="project" value="UniProtKB-KW"/>
</dbReference>
<evidence type="ECO:0000256" key="5">
    <source>
        <dbReference type="ARBA" id="ARBA00023033"/>
    </source>
</evidence>
<dbReference type="PROSITE" id="PS00086">
    <property type="entry name" value="CYTOCHROME_P450"/>
    <property type="match status" value="1"/>
</dbReference>
<dbReference type="AlphaFoldDB" id="A0A4Q4TQ13"/>
<feature type="transmembrane region" description="Helical" evidence="8">
    <location>
        <begin position="221"/>
        <end position="240"/>
    </location>
</feature>
<evidence type="ECO:0000256" key="6">
    <source>
        <dbReference type="PIRSR" id="PIRSR602403-1"/>
    </source>
</evidence>
<keyword evidence="7" id="KW-0560">Oxidoreductase</keyword>
<dbReference type="InterPro" id="IPR001128">
    <property type="entry name" value="Cyt_P450"/>
</dbReference>
<sequence length="459" mass="50135">MRILNQRIYIVTSPALAAAVQRASKTLSFTPIIPEVTQPVLGLDDATLAIVRRNLDPGPDDEQGYLAEIQGMVYASLGPGTYLNELTLDAVRELRTKVAAYAASLGPRGTNAPTDLLLWIRHVVTVATANYLYGPENPIALDPELEEAFWDFDHGLTALLVNVYPSLTARKGHTGRERLAAALADYLEAGRDKTGSKIIQKRVELALKYGWTLRMAARSELSFLFAAIVNTTTATFWILLRLYADKALLGAVRGEIAAATEPGEERDHTRGRRRRNKLRIPALGDQCPTLTAVYNECLRLGSDNFSNRKVKEDTVLAERYLLRKGAIVQIAGGVIHADEAVWGDDAAAFNPRRFLGGAAKGQRHPAAFRAFGGGKTLCPGRHFARNEILAFVALVLMRFDVDAPHSGALKVPEKKDTGLPIHILEPTEPVNVVISTRAEGAIDIEGVEITMEPFSSEDP</sequence>
<dbReference type="PANTHER" id="PTHR47582:SF1">
    <property type="entry name" value="P450, PUTATIVE (EUROFUNG)-RELATED"/>
    <property type="match status" value="1"/>
</dbReference>
<dbReference type="OrthoDB" id="3366823at2759"/>
<dbReference type="GO" id="GO:0005506">
    <property type="term" value="F:iron ion binding"/>
    <property type="evidence" value="ECO:0007669"/>
    <property type="project" value="InterPro"/>
</dbReference>
<comment type="caution">
    <text evidence="9">The sequence shown here is derived from an EMBL/GenBank/DDBJ whole genome shotgun (WGS) entry which is preliminary data.</text>
</comment>
<keyword evidence="4 6" id="KW-0408">Iron</keyword>
<evidence type="ECO:0000256" key="4">
    <source>
        <dbReference type="ARBA" id="ARBA00023004"/>
    </source>
</evidence>
<dbReference type="InterPro" id="IPR017972">
    <property type="entry name" value="Cyt_P450_CS"/>
</dbReference>
<keyword evidence="8" id="KW-0472">Membrane</keyword>
<keyword evidence="8" id="KW-0812">Transmembrane</keyword>
<evidence type="ECO:0000256" key="1">
    <source>
        <dbReference type="ARBA" id="ARBA00001971"/>
    </source>
</evidence>
<dbReference type="InterPro" id="IPR002403">
    <property type="entry name" value="Cyt_P450_E_grp-IV"/>
</dbReference>
<keyword evidence="3 6" id="KW-0479">Metal-binding</keyword>
<dbReference type="CDD" id="cd11040">
    <property type="entry name" value="CYP7_CYP8-like"/>
    <property type="match status" value="1"/>
</dbReference>
<evidence type="ECO:0000313" key="9">
    <source>
        <dbReference type="EMBL" id="RYP08758.1"/>
    </source>
</evidence>
<dbReference type="Proteomes" id="UP000293360">
    <property type="component" value="Unassembled WGS sequence"/>
</dbReference>
<proteinExistence type="inferred from homology"/>
<evidence type="ECO:0000313" key="10">
    <source>
        <dbReference type="Proteomes" id="UP000293360"/>
    </source>
</evidence>
<keyword evidence="8" id="KW-1133">Transmembrane helix</keyword>
<accession>A0A4Q4TQ13</accession>
<gene>
    <name evidence="9" type="ORF">DL764_001669</name>
</gene>
<keyword evidence="10" id="KW-1185">Reference proteome</keyword>
<dbReference type="GO" id="GO:0020037">
    <property type="term" value="F:heme binding"/>
    <property type="evidence" value="ECO:0007669"/>
    <property type="project" value="InterPro"/>
</dbReference>
<feature type="binding site" description="axial binding residue" evidence="6">
    <location>
        <position position="378"/>
    </location>
    <ligand>
        <name>heme</name>
        <dbReference type="ChEBI" id="CHEBI:30413"/>
    </ligand>
    <ligandPart>
        <name>Fe</name>
        <dbReference type="ChEBI" id="CHEBI:18248"/>
    </ligandPart>
</feature>
<name>A0A4Q4TQ13_9PEZI</name>
<dbReference type="InterPro" id="IPR053007">
    <property type="entry name" value="CYP450_monoxygenase_sec-met"/>
</dbReference>
<protein>
    <recommendedName>
        <fullName evidence="11">Cytochrome P450</fullName>
    </recommendedName>
</protein>
<organism evidence="9 10">
    <name type="scientific">Monosporascus ibericus</name>
    <dbReference type="NCBI Taxonomy" id="155417"/>
    <lineage>
        <taxon>Eukaryota</taxon>
        <taxon>Fungi</taxon>
        <taxon>Dikarya</taxon>
        <taxon>Ascomycota</taxon>
        <taxon>Pezizomycotina</taxon>
        <taxon>Sordariomycetes</taxon>
        <taxon>Xylariomycetidae</taxon>
        <taxon>Xylariales</taxon>
        <taxon>Xylariales incertae sedis</taxon>
        <taxon>Monosporascus</taxon>
    </lineage>
</organism>
<evidence type="ECO:0000256" key="7">
    <source>
        <dbReference type="RuleBase" id="RU000461"/>
    </source>
</evidence>
<evidence type="ECO:0000256" key="2">
    <source>
        <dbReference type="ARBA" id="ARBA00010617"/>
    </source>
</evidence>
<evidence type="ECO:0000256" key="8">
    <source>
        <dbReference type="SAM" id="Phobius"/>
    </source>
</evidence>
<evidence type="ECO:0008006" key="11">
    <source>
        <dbReference type="Google" id="ProtNLM"/>
    </source>
</evidence>
<keyword evidence="6 7" id="KW-0349">Heme</keyword>
<dbReference type="STRING" id="155417.A0A4Q4TQ13"/>
<dbReference type="PRINTS" id="PR00465">
    <property type="entry name" value="EP450IV"/>
</dbReference>
<dbReference type="Pfam" id="PF00067">
    <property type="entry name" value="p450"/>
    <property type="match status" value="1"/>
</dbReference>
<evidence type="ECO:0000256" key="3">
    <source>
        <dbReference type="ARBA" id="ARBA00022723"/>
    </source>
</evidence>
<dbReference type="GO" id="GO:0016705">
    <property type="term" value="F:oxidoreductase activity, acting on paired donors, with incorporation or reduction of molecular oxygen"/>
    <property type="evidence" value="ECO:0007669"/>
    <property type="project" value="InterPro"/>
</dbReference>
<dbReference type="SUPFAM" id="SSF48264">
    <property type="entry name" value="Cytochrome P450"/>
    <property type="match status" value="1"/>
</dbReference>
<keyword evidence="5 7" id="KW-0503">Monooxygenase</keyword>